<name>A0A354YWP5_9FIRM</name>
<gene>
    <name evidence="1" type="ORF">DDZ44_04270</name>
</gene>
<dbReference type="EMBL" id="DNZF01000091">
    <property type="protein sequence ID" value="HBK53136.1"/>
    <property type="molecule type" value="Genomic_DNA"/>
</dbReference>
<protein>
    <submittedName>
        <fullName evidence="1">Uncharacterized protein</fullName>
    </submittedName>
</protein>
<reference evidence="1 2" key="1">
    <citation type="journal article" date="2018" name="Nat. Biotechnol.">
        <title>A standardized bacterial taxonomy based on genome phylogeny substantially revises the tree of life.</title>
        <authorList>
            <person name="Parks D.H."/>
            <person name="Chuvochina M."/>
            <person name="Waite D.W."/>
            <person name="Rinke C."/>
            <person name="Skarshewski A."/>
            <person name="Chaumeil P.A."/>
            <person name="Hugenholtz P."/>
        </authorList>
    </citation>
    <scope>NUCLEOTIDE SEQUENCE [LARGE SCALE GENOMIC DNA]</scope>
    <source>
        <strain evidence="1">UBA10948</strain>
    </source>
</reference>
<organism evidence="1 2">
    <name type="scientific">Syntrophomonas wolfei</name>
    <dbReference type="NCBI Taxonomy" id="863"/>
    <lineage>
        <taxon>Bacteria</taxon>
        <taxon>Bacillati</taxon>
        <taxon>Bacillota</taxon>
        <taxon>Clostridia</taxon>
        <taxon>Eubacteriales</taxon>
        <taxon>Syntrophomonadaceae</taxon>
        <taxon>Syntrophomonas</taxon>
    </lineage>
</organism>
<evidence type="ECO:0000313" key="2">
    <source>
        <dbReference type="Proteomes" id="UP000263273"/>
    </source>
</evidence>
<dbReference type="STRING" id="378794.GCA_001570625_01270"/>
<dbReference type="RefSeq" id="WP_276619037.1">
    <property type="nucleotide sequence ID" value="NZ_DHSN01000014.1"/>
</dbReference>
<sequence length="76" mass="8602">MERNKGQGSFPPWSRIASLEEMSREAGVDFDELLDCIKNGKSKEEIAEKFRVSEETVESLHQHFLHYGISSVMGGD</sequence>
<proteinExistence type="predicted"/>
<evidence type="ECO:0000313" key="1">
    <source>
        <dbReference type="EMBL" id="HBK53136.1"/>
    </source>
</evidence>
<dbReference type="AlphaFoldDB" id="A0A354YWP5"/>
<dbReference type="Proteomes" id="UP000263273">
    <property type="component" value="Unassembled WGS sequence"/>
</dbReference>
<comment type="caution">
    <text evidence="1">The sequence shown here is derived from an EMBL/GenBank/DDBJ whole genome shotgun (WGS) entry which is preliminary data.</text>
</comment>
<accession>A0A354YWP5</accession>